<keyword evidence="1" id="KW-0732">Signal</keyword>
<reference evidence="2 3" key="1">
    <citation type="submission" date="2018-06" db="EMBL/GenBank/DDBJ databases">
        <authorList>
            <consortium name="Pathogen Informatics"/>
            <person name="Doyle S."/>
        </authorList>
    </citation>
    <scope>NUCLEOTIDE SEQUENCE [LARGE SCALE GENOMIC DNA]</scope>
    <source>
        <strain evidence="2 3">NCTC9381</strain>
    </source>
</reference>
<name>A0A379LRK4_ENTAG</name>
<dbReference type="EMBL" id="UGSO01000002">
    <property type="protein sequence ID" value="SUE06795.1"/>
    <property type="molecule type" value="Genomic_DNA"/>
</dbReference>
<dbReference type="Gene3D" id="3.40.1000.10">
    <property type="entry name" value="Mog1/PsbP, alpha/beta/alpha sandwich"/>
    <property type="match status" value="1"/>
</dbReference>
<evidence type="ECO:0000313" key="3">
    <source>
        <dbReference type="Proteomes" id="UP000254640"/>
    </source>
</evidence>
<evidence type="ECO:0000313" key="2">
    <source>
        <dbReference type="EMBL" id="SUE06795.1"/>
    </source>
</evidence>
<organism evidence="2 3">
    <name type="scientific">Enterobacter agglomerans</name>
    <name type="common">Erwinia herbicola</name>
    <name type="synonym">Pantoea agglomerans</name>
    <dbReference type="NCBI Taxonomy" id="549"/>
    <lineage>
        <taxon>Bacteria</taxon>
        <taxon>Pseudomonadati</taxon>
        <taxon>Pseudomonadota</taxon>
        <taxon>Gammaproteobacteria</taxon>
        <taxon>Enterobacterales</taxon>
        <taxon>Erwiniaceae</taxon>
        <taxon>Pantoea</taxon>
        <taxon>Pantoea agglomerans group</taxon>
    </lineage>
</organism>
<keyword evidence="3" id="KW-1185">Reference proteome</keyword>
<proteinExistence type="predicted"/>
<accession>A0A379LRK4</accession>
<gene>
    <name evidence="2" type="ORF">NCTC9381_05658</name>
</gene>
<feature type="chain" id="PRO_5016781155" evidence="1">
    <location>
        <begin position="45"/>
        <end position="199"/>
    </location>
</feature>
<dbReference type="RefSeq" id="WP_033760995.1">
    <property type="nucleotide sequence ID" value="NZ_CM003471.1"/>
</dbReference>
<dbReference type="GeneID" id="66827478"/>
<feature type="signal peptide" evidence="1">
    <location>
        <begin position="1"/>
        <end position="44"/>
    </location>
</feature>
<evidence type="ECO:0000256" key="1">
    <source>
        <dbReference type="SAM" id="SignalP"/>
    </source>
</evidence>
<sequence length="199" mass="21359">MLYQRNGNIINTKEFMVKLRKSLNIMGAICLATAIGGTSLMASAAETAPAANTQTQTISLLDGKQTFKLQGYEKQPVPGGGPGTMYVNKQEKRVLIIGEEEIPLIARGGSDADFLEGGKSIKDKQKQASPSYTVISEKTENTNGLPVYHIEATDKMGGNDVQQATLLAVANKKFTVIQVISNHKDKAGHLKAVNNILGK</sequence>
<dbReference type="Proteomes" id="UP000254640">
    <property type="component" value="Unassembled WGS sequence"/>
</dbReference>
<dbReference type="AlphaFoldDB" id="A0A379LRK4"/>
<protein>
    <submittedName>
        <fullName evidence="2">Uncharacterized protein</fullName>
    </submittedName>
</protein>